<dbReference type="Pfam" id="PF08524">
    <property type="entry name" value="rRNA_processing"/>
    <property type="match status" value="1"/>
</dbReference>
<dbReference type="PANTHER" id="PTHR15657">
    <property type="entry name" value="THYROID TRANSCRIPTION FACTOR 1-ASSOCIATED PROTEIN 26"/>
    <property type="match status" value="1"/>
</dbReference>
<dbReference type="EMBL" id="JAYKXH010000021">
    <property type="protein sequence ID" value="KAK7129890.1"/>
    <property type="molecule type" value="Genomic_DNA"/>
</dbReference>
<gene>
    <name evidence="2" type="ORF">R3I93_019511</name>
</gene>
<organism evidence="2 3">
    <name type="scientific">Phoxinus phoxinus</name>
    <name type="common">Eurasian minnow</name>
    <dbReference type="NCBI Taxonomy" id="58324"/>
    <lineage>
        <taxon>Eukaryota</taxon>
        <taxon>Metazoa</taxon>
        <taxon>Chordata</taxon>
        <taxon>Craniata</taxon>
        <taxon>Vertebrata</taxon>
        <taxon>Euteleostomi</taxon>
        <taxon>Actinopterygii</taxon>
        <taxon>Neopterygii</taxon>
        <taxon>Teleostei</taxon>
        <taxon>Ostariophysi</taxon>
        <taxon>Cypriniformes</taxon>
        <taxon>Leuciscidae</taxon>
        <taxon>Phoxininae</taxon>
        <taxon>Phoxinus</taxon>
    </lineage>
</organism>
<evidence type="ECO:0000313" key="2">
    <source>
        <dbReference type="EMBL" id="KAK7129890.1"/>
    </source>
</evidence>
<protein>
    <recommendedName>
        <fullName evidence="4">Thyroid transcription factor 1-associated protein 26</fullName>
    </recommendedName>
</protein>
<feature type="compositionally biased region" description="Polar residues" evidence="1">
    <location>
        <begin position="173"/>
        <end position="193"/>
    </location>
</feature>
<dbReference type="PRINTS" id="PR01854">
    <property type="entry name" value="BR22PROTEIN"/>
</dbReference>
<feature type="compositionally biased region" description="Basic and acidic residues" evidence="1">
    <location>
        <begin position="213"/>
        <end position="239"/>
    </location>
</feature>
<dbReference type="InterPro" id="IPR013730">
    <property type="entry name" value="Fyv7/TAP26"/>
</dbReference>
<evidence type="ECO:0000256" key="1">
    <source>
        <dbReference type="SAM" id="MobiDB-lite"/>
    </source>
</evidence>
<sequence>MPCDHMDVIIVRLYTRNIRVVHKLASNMAPLKQNTKSQGPFRGKHFNNKFSHGGLSHNAKRKRKWVPENKVFDGSLKEGQGFAFKRKEKVRHEYNKLLRKERKKNQASKVQIEEKYPEHLRHLYLAEKERLDEEEQENKKKRCEGRALDKETESDDELNMGTDSLDSPEKGVLNTTTDQTTEPDSSNKPAQSDSSHKASFIQRKQKMSSYQKTKQEYERMKEERARKREEFLKDKSQREEALKKYKEKKMATYQLLKRKTKKGQPNLNLQMELLLQKIQAQRK</sequence>
<dbReference type="PANTHER" id="PTHR15657:SF1">
    <property type="entry name" value="THYROID TRANSCRIPTION FACTOR 1-ASSOCIATED PROTEIN 26"/>
    <property type="match status" value="1"/>
</dbReference>
<keyword evidence="3" id="KW-1185">Reference proteome</keyword>
<name>A0AAN9GVC1_9TELE</name>
<comment type="caution">
    <text evidence="2">The sequence shown here is derived from an EMBL/GenBank/DDBJ whole genome shotgun (WGS) entry which is preliminary data.</text>
</comment>
<dbReference type="GO" id="GO:0005634">
    <property type="term" value="C:nucleus"/>
    <property type="evidence" value="ECO:0007669"/>
    <property type="project" value="TreeGrafter"/>
</dbReference>
<reference evidence="2 3" key="1">
    <citation type="submission" date="2024-02" db="EMBL/GenBank/DDBJ databases">
        <title>Chromosome-level genome assembly of the Eurasian Minnow (Phoxinus phoxinus).</title>
        <authorList>
            <person name="Oriowo T.O."/>
            <person name="Martin S."/>
            <person name="Stange M."/>
            <person name="Chrysostomakis Y."/>
            <person name="Brown T."/>
            <person name="Winkler S."/>
            <person name="Kukowka S."/>
            <person name="Myers E.W."/>
            <person name="Bohne A."/>
        </authorList>
    </citation>
    <scope>NUCLEOTIDE SEQUENCE [LARGE SCALE GENOMIC DNA]</scope>
    <source>
        <strain evidence="2">ZFMK-TIS-60720</strain>
        <tissue evidence="2">Whole Organism</tissue>
    </source>
</reference>
<evidence type="ECO:0008006" key="4">
    <source>
        <dbReference type="Google" id="ProtNLM"/>
    </source>
</evidence>
<accession>A0AAN9GVC1</accession>
<feature type="region of interest" description="Disordered" evidence="1">
    <location>
        <begin position="127"/>
        <end position="239"/>
    </location>
</feature>
<dbReference type="AlphaFoldDB" id="A0AAN9GVC1"/>
<dbReference type="Proteomes" id="UP001364617">
    <property type="component" value="Unassembled WGS sequence"/>
</dbReference>
<proteinExistence type="predicted"/>
<evidence type="ECO:0000313" key="3">
    <source>
        <dbReference type="Proteomes" id="UP001364617"/>
    </source>
</evidence>